<dbReference type="InterPro" id="IPR036640">
    <property type="entry name" value="ABC1_TM_sf"/>
</dbReference>
<evidence type="ECO:0000256" key="1">
    <source>
        <dbReference type="ARBA" id="ARBA00004651"/>
    </source>
</evidence>
<reference evidence="12 13" key="1">
    <citation type="journal article" date="2016" name="Nat. Commun.">
        <title>Thousands of microbial genomes shed light on interconnected biogeochemical processes in an aquifer system.</title>
        <authorList>
            <person name="Anantharaman K."/>
            <person name="Brown C.T."/>
            <person name="Hug L.A."/>
            <person name="Sharon I."/>
            <person name="Castelle C.J."/>
            <person name="Probst A.J."/>
            <person name="Thomas B.C."/>
            <person name="Singh A."/>
            <person name="Wilkins M.J."/>
            <person name="Karaoz U."/>
            <person name="Brodie E.L."/>
            <person name="Williams K.H."/>
            <person name="Hubbard S.S."/>
            <person name="Banfield J.F."/>
        </authorList>
    </citation>
    <scope>NUCLEOTIDE SEQUENCE [LARGE SCALE GENOMIC DNA]</scope>
</reference>
<keyword evidence="5" id="KW-0547">Nucleotide-binding</keyword>
<keyword evidence="2" id="KW-0813">Transport</keyword>
<comment type="caution">
    <text evidence="12">The sequence shown here is derived from an EMBL/GenBank/DDBJ whole genome shotgun (WGS) entry which is preliminary data.</text>
</comment>
<dbReference type="AlphaFoldDB" id="A0A1F7K1T0"/>
<evidence type="ECO:0000256" key="7">
    <source>
        <dbReference type="ARBA" id="ARBA00022989"/>
    </source>
</evidence>
<evidence type="ECO:0000256" key="4">
    <source>
        <dbReference type="ARBA" id="ARBA00022692"/>
    </source>
</evidence>
<dbReference type="GO" id="GO:0005886">
    <property type="term" value="C:plasma membrane"/>
    <property type="evidence" value="ECO:0007669"/>
    <property type="project" value="UniProtKB-SubCell"/>
</dbReference>
<dbReference type="PANTHER" id="PTHR43394:SF1">
    <property type="entry name" value="ATP-BINDING CASSETTE SUB-FAMILY B MEMBER 10, MITOCHONDRIAL"/>
    <property type="match status" value="1"/>
</dbReference>
<dbReference type="Pfam" id="PF00664">
    <property type="entry name" value="ABC_membrane"/>
    <property type="match status" value="1"/>
</dbReference>
<dbReference type="GO" id="GO:0015421">
    <property type="term" value="F:ABC-type oligopeptide transporter activity"/>
    <property type="evidence" value="ECO:0007669"/>
    <property type="project" value="TreeGrafter"/>
</dbReference>
<dbReference type="EMBL" id="MGBC01000007">
    <property type="protein sequence ID" value="OGK61812.1"/>
    <property type="molecule type" value="Genomic_DNA"/>
</dbReference>
<dbReference type="Pfam" id="PF00005">
    <property type="entry name" value="ABC_tran"/>
    <property type="match status" value="1"/>
</dbReference>
<dbReference type="InterPro" id="IPR027417">
    <property type="entry name" value="P-loop_NTPase"/>
</dbReference>
<feature type="domain" description="ABC transmembrane type-1" evidence="11">
    <location>
        <begin position="34"/>
        <end position="322"/>
    </location>
</feature>
<dbReference type="PROSITE" id="PS50929">
    <property type="entry name" value="ABC_TM1F"/>
    <property type="match status" value="1"/>
</dbReference>
<evidence type="ECO:0000256" key="9">
    <source>
        <dbReference type="SAM" id="Phobius"/>
    </source>
</evidence>
<dbReference type="Proteomes" id="UP000176269">
    <property type="component" value="Unassembled WGS sequence"/>
</dbReference>
<dbReference type="SUPFAM" id="SSF52540">
    <property type="entry name" value="P-loop containing nucleoside triphosphate hydrolases"/>
    <property type="match status" value="1"/>
</dbReference>
<evidence type="ECO:0000256" key="2">
    <source>
        <dbReference type="ARBA" id="ARBA00022448"/>
    </source>
</evidence>
<feature type="domain" description="ABC transporter" evidence="10">
    <location>
        <begin position="361"/>
        <end position="601"/>
    </location>
</feature>
<feature type="transmembrane region" description="Helical" evidence="9">
    <location>
        <begin position="269"/>
        <end position="288"/>
    </location>
</feature>
<protein>
    <recommendedName>
        <fullName evidence="14">ABC transporter domain-containing protein</fullName>
    </recommendedName>
</protein>
<feature type="transmembrane region" description="Helical" evidence="9">
    <location>
        <begin position="34"/>
        <end position="57"/>
    </location>
</feature>
<evidence type="ECO:0008006" key="14">
    <source>
        <dbReference type="Google" id="ProtNLM"/>
    </source>
</evidence>
<evidence type="ECO:0000259" key="11">
    <source>
        <dbReference type="PROSITE" id="PS50929"/>
    </source>
</evidence>
<dbReference type="GO" id="GO:0016887">
    <property type="term" value="F:ATP hydrolysis activity"/>
    <property type="evidence" value="ECO:0007669"/>
    <property type="project" value="InterPro"/>
</dbReference>
<feature type="transmembrane region" description="Helical" evidence="9">
    <location>
        <begin position="167"/>
        <end position="190"/>
    </location>
</feature>
<accession>A0A1F7K1T0</accession>
<proteinExistence type="predicted"/>
<evidence type="ECO:0000256" key="3">
    <source>
        <dbReference type="ARBA" id="ARBA00022475"/>
    </source>
</evidence>
<keyword evidence="7 9" id="KW-1133">Transmembrane helix</keyword>
<evidence type="ECO:0000256" key="6">
    <source>
        <dbReference type="ARBA" id="ARBA00022840"/>
    </source>
</evidence>
<evidence type="ECO:0000256" key="8">
    <source>
        <dbReference type="ARBA" id="ARBA00023136"/>
    </source>
</evidence>
<dbReference type="PROSITE" id="PS50893">
    <property type="entry name" value="ABC_TRANSPORTER_2"/>
    <property type="match status" value="1"/>
</dbReference>
<dbReference type="InterPro" id="IPR011527">
    <property type="entry name" value="ABC1_TM_dom"/>
</dbReference>
<dbReference type="Gene3D" id="3.40.50.300">
    <property type="entry name" value="P-loop containing nucleotide triphosphate hydrolases"/>
    <property type="match status" value="1"/>
</dbReference>
<evidence type="ECO:0000313" key="13">
    <source>
        <dbReference type="Proteomes" id="UP000176269"/>
    </source>
</evidence>
<evidence type="ECO:0000313" key="12">
    <source>
        <dbReference type="EMBL" id="OGK61812.1"/>
    </source>
</evidence>
<name>A0A1F7K1T0_9BACT</name>
<keyword evidence="6" id="KW-0067">ATP-binding</keyword>
<evidence type="ECO:0000256" key="5">
    <source>
        <dbReference type="ARBA" id="ARBA00022741"/>
    </source>
</evidence>
<dbReference type="InterPro" id="IPR039421">
    <property type="entry name" value="Type_1_exporter"/>
</dbReference>
<dbReference type="GO" id="GO:0005524">
    <property type="term" value="F:ATP binding"/>
    <property type="evidence" value="ECO:0007669"/>
    <property type="project" value="UniProtKB-KW"/>
</dbReference>
<keyword evidence="8 9" id="KW-0472">Membrane</keyword>
<gene>
    <name evidence="12" type="ORF">A3I56_04150</name>
</gene>
<keyword evidence="4 9" id="KW-0812">Transmembrane</keyword>
<dbReference type="SMART" id="SM00382">
    <property type="entry name" value="AAA"/>
    <property type="match status" value="1"/>
</dbReference>
<dbReference type="Gene3D" id="1.20.1560.10">
    <property type="entry name" value="ABC transporter type 1, transmembrane domain"/>
    <property type="match status" value="1"/>
</dbReference>
<keyword evidence="3" id="KW-1003">Cell membrane</keyword>
<organism evidence="12 13">
    <name type="scientific">Candidatus Roizmanbacteria bacterium RIFCSPLOWO2_02_FULL_43_10</name>
    <dbReference type="NCBI Taxonomy" id="1802078"/>
    <lineage>
        <taxon>Bacteria</taxon>
        <taxon>Candidatus Roizmaniibacteriota</taxon>
    </lineage>
</organism>
<evidence type="ECO:0000259" key="10">
    <source>
        <dbReference type="PROSITE" id="PS50893"/>
    </source>
</evidence>
<dbReference type="InterPro" id="IPR003593">
    <property type="entry name" value="AAA+_ATPase"/>
</dbReference>
<dbReference type="InterPro" id="IPR003439">
    <property type="entry name" value="ABC_transporter-like_ATP-bd"/>
</dbReference>
<dbReference type="PANTHER" id="PTHR43394">
    <property type="entry name" value="ATP-DEPENDENT PERMEASE MDL1, MITOCHONDRIAL"/>
    <property type="match status" value="1"/>
</dbReference>
<comment type="subcellular location">
    <subcellularLocation>
        <location evidence="1">Cell membrane</location>
        <topology evidence="1">Multi-pass membrane protein</topology>
    </subcellularLocation>
</comment>
<sequence length="607" mass="70101">MKKPIDDRPVLMKFRRAIQTSWRLVTIIWSHERLLFIASCVTTILPGVIPFINAYIYKLIIDQIVTFVSTDTLHQDNLYLLLSARLVTYFVQDAAFRAQDYISHILWTKMPMVFQQQLLRKISSLDIQYFEDSDFKNLLEKVRDVAGYRPQRLVTDLLYGAESLVRVSIAAIALVYLNPYLMLLVVLVIIPEFIVQTRQSQWAWTIWDWQSPLKKRFWYLNDVLQEARSIKEVKLYKLAPKFMEDVHAIQLKFYKDDRMIARKGFKIDILFRVLSAVVYLGVELYAIMQVLARKITIGDIGFYTTVVGNFQGGLGGFFRNMNGVFESSLYLESMFQVFDTPPIIQENDVPIRIKHEQPPRIEFRKVSFVYPGTRKKILRDFSLTIEPGEKIAFVGENGAGKSTIIKLLARLYDVTDGEILINGENLKNVKRADWYACLGVLFQDFNRYDYTLKENIWYGDIDRKPTKETVASAITDAAASGLLKDFKHGYEQMLGRTFEEGVEPSVGQWQKIALARAFFRNAPILILDEPTASIDAKSEAEIFERVENLSRNKTTIIISHRFSTVRKAETIYVLENGRIIESGNHQELVKKNGQYATLFSLQAKGYQ</sequence>
<dbReference type="FunFam" id="3.40.50.300:FF:000221">
    <property type="entry name" value="Multidrug ABC transporter ATP-binding protein"/>
    <property type="match status" value="1"/>
</dbReference>
<dbReference type="SUPFAM" id="SSF90123">
    <property type="entry name" value="ABC transporter transmembrane region"/>
    <property type="match status" value="1"/>
</dbReference>